<proteinExistence type="predicted"/>
<organism evidence="2 3">
    <name type="scientific">Butyrivibrio fibrisolvens</name>
    <dbReference type="NCBI Taxonomy" id="831"/>
    <lineage>
        <taxon>Bacteria</taxon>
        <taxon>Bacillati</taxon>
        <taxon>Bacillota</taxon>
        <taxon>Clostridia</taxon>
        <taxon>Lachnospirales</taxon>
        <taxon>Lachnospiraceae</taxon>
        <taxon>Butyrivibrio</taxon>
    </lineage>
</organism>
<comment type="caution">
    <text evidence="2">The sequence shown here is derived from an EMBL/GenBank/DDBJ whole genome shotgun (WGS) entry which is preliminary data.</text>
</comment>
<dbReference type="Pfam" id="PF04991">
    <property type="entry name" value="LicD"/>
    <property type="match status" value="1"/>
</dbReference>
<dbReference type="PANTHER" id="PTHR43404">
    <property type="entry name" value="LIPOPOLYSACCHARIDE CHOLINEPHOSPHOTRANSFERASE LICD"/>
    <property type="match status" value="1"/>
</dbReference>
<reference evidence="2 3" key="1">
    <citation type="submission" date="2017-09" db="EMBL/GenBank/DDBJ databases">
        <title>High-quality draft genome sequence of Butyrivibrio fibrisolvens INBov1, isolated from cow rumen.</title>
        <authorList>
            <person name="Rodriguez Hernaez J."/>
            <person name="Rivarola M."/>
            <person name="Paniego N."/>
            <person name="Cravero S."/>
            <person name="Ceron Cucchi M."/>
            <person name="Martinez M.C."/>
        </authorList>
    </citation>
    <scope>NUCLEOTIDE SEQUENCE [LARGE SCALE GENOMIC DNA]</scope>
    <source>
        <strain evidence="2 3">INBov1</strain>
    </source>
</reference>
<evidence type="ECO:0000313" key="2">
    <source>
        <dbReference type="EMBL" id="PWT29278.1"/>
    </source>
</evidence>
<sequence length="341" mass="40044">MSYVLEIPESFFKDEVRHGFLVSEEMKRAWASEMKVLDMLMEFCKKNDLRCFAEYGTLLGAVRHKGFIPWDDDIDVCMLRPDFNYLLEHADELPPSIRIQSIYSSNMFHTFKALATNNLGGKLTYSKERMDEFYGCPYVVGLDIYPLDYVPRDPGNAKMQKLIYQLAYKMLYMCIDLENIYNDQINTTTENNICLLDLANADNIPIENKREFLTGITQLADILKRYVGNSFVLSEKGPIRNQLCRLCDALAQLFDESESDTVSYYPYIATDDIPSWRKKEWYEDTLWYPFETMSVLGVRNYDEWLTLNYGPNWYLPVRGTQVHDYPFYKSQKEYFEMIGAM</sequence>
<evidence type="ECO:0000313" key="3">
    <source>
        <dbReference type="Proteomes" id="UP000245488"/>
    </source>
</evidence>
<protein>
    <recommendedName>
        <fullName evidence="1">LicD/FKTN/FKRP nucleotidyltransferase domain-containing protein</fullName>
    </recommendedName>
</protein>
<dbReference type="GO" id="GO:0009100">
    <property type="term" value="P:glycoprotein metabolic process"/>
    <property type="evidence" value="ECO:0007669"/>
    <property type="project" value="UniProtKB-ARBA"/>
</dbReference>
<dbReference type="EMBL" id="NXNG01000001">
    <property type="protein sequence ID" value="PWT29278.1"/>
    <property type="molecule type" value="Genomic_DNA"/>
</dbReference>
<dbReference type="Proteomes" id="UP000245488">
    <property type="component" value="Chromosome"/>
</dbReference>
<accession>A0A317G5I7</accession>
<dbReference type="AlphaFoldDB" id="A0A317G5I7"/>
<dbReference type="InterPro" id="IPR052942">
    <property type="entry name" value="LPS_cholinephosphotransferase"/>
</dbReference>
<name>A0A317G5I7_BUTFI</name>
<keyword evidence="3" id="KW-1185">Reference proteome</keyword>
<dbReference type="InterPro" id="IPR007074">
    <property type="entry name" value="LicD/FKTN/FKRP_NTP_transf"/>
</dbReference>
<feature type="domain" description="LicD/FKTN/FKRP nucleotidyltransferase" evidence="1">
    <location>
        <begin position="44"/>
        <end position="310"/>
    </location>
</feature>
<gene>
    <name evidence="2" type="ORF">CPT75_20325</name>
</gene>
<evidence type="ECO:0000259" key="1">
    <source>
        <dbReference type="Pfam" id="PF04991"/>
    </source>
</evidence>
<dbReference type="PANTHER" id="PTHR43404:SF2">
    <property type="entry name" value="LIPOPOLYSACCHARIDE CHOLINEPHOSPHOTRANSFERASE LICD"/>
    <property type="match status" value="1"/>
</dbReference>